<keyword evidence="1" id="KW-0614">Plasmid</keyword>
<dbReference type="EMBL" id="KJ599675">
    <property type="protein sequence ID" value="AKA20840.1"/>
    <property type="molecule type" value="Genomic_DNA"/>
</dbReference>
<accession>A0A141AXK4</accession>
<geneLocation type="plasmid" evidence="1">
    <name>pLMA7</name>
</geneLocation>
<sequence>MSIVKNPTTTIRSLRQALHAALAPLGWASDHARVNGRVWFELTEAGYRLTVSRPREWARAYAPCEPVTHGQGMAPVALSFPDALNLSEELHSNRLPGTYPVHLDTRAGCLFMEVQAPDSTGPFYRSPHTRVYRTASPAGASAPEGPFPLPQADQLIPSPVPTHAGTLASLLGARARLNSSPRLYTVPGRPTLTDWSIGDWAHGRLYTPPRHRTRPRDLADEHAGLAARHDAAVLYLP</sequence>
<protein>
    <submittedName>
        <fullName evidence="1">Uncharacterized protein</fullName>
    </submittedName>
</protein>
<dbReference type="AlphaFoldDB" id="A0A141AXK4"/>
<reference evidence="1" key="1">
    <citation type="submission" date="2014-03" db="EMBL/GenBank/DDBJ databases">
        <authorList>
            <person name="Saikia M."/>
            <person name="Chaudhari Y."/>
            <person name="Khan M."/>
            <person name="Devi D."/>
        </authorList>
    </citation>
    <scope>NUCLEOTIDE SEQUENCE</scope>
    <source>
        <strain evidence="1">A7</strain>
        <plasmid evidence="1">pLMA7</plasmid>
    </source>
</reference>
<organism evidence="1">
    <name type="scientific">Micrococcus sp. A7</name>
    <dbReference type="NCBI Taxonomy" id="376418"/>
    <lineage>
        <taxon>Bacteria</taxon>
        <taxon>Bacillati</taxon>
        <taxon>Actinomycetota</taxon>
        <taxon>Actinomycetes</taxon>
        <taxon>Micrococcales</taxon>
        <taxon>Micrococcaceae</taxon>
        <taxon>Micrococcus</taxon>
    </lineage>
</organism>
<evidence type="ECO:0000313" key="1">
    <source>
        <dbReference type="EMBL" id="AKA20840.1"/>
    </source>
</evidence>
<gene>
    <name evidence="1" type="ORF">pLMA7_p00070</name>
</gene>
<proteinExistence type="predicted"/>
<dbReference type="RefSeq" id="WP_069941835.1">
    <property type="nucleotide sequence ID" value="NZ_KJ599675.1"/>
</dbReference>
<name>A0A141AXK4_9MICC</name>